<feature type="region of interest" description="Disordered" evidence="8">
    <location>
        <begin position="287"/>
        <end position="307"/>
    </location>
</feature>
<dbReference type="Pfam" id="PF25499">
    <property type="entry name" value="Beta-prop_pof12"/>
    <property type="match status" value="1"/>
</dbReference>
<dbReference type="InterPro" id="IPR036047">
    <property type="entry name" value="F-box-like_dom_sf"/>
</dbReference>
<feature type="region of interest" description="Disordered" evidence="8">
    <location>
        <begin position="516"/>
        <end position="535"/>
    </location>
</feature>
<dbReference type="PROSITE" id="PS50181">
    <property type="entry name" value="FBOX"/>
    <property type="match status" value="1"/>
</dbReference>
<dbReference type="SUPFAM" id="SSF50978">
    <property type="entry name" value="WD40 repeat-like"/>
    <property type="match status" value="1"/>
</dbReference>
<dbReference type="AlphaFoldDB" id="A0A2B7ZBZ6"/>
<reference evidence="10 11" key="1">
    <citation type="submission" date="2017-10" db="EMBL/GenBank/DDBJ databases">
        <title>Comparative genomics in systemic dimorphic fungi from Ajellomycetaceae.</title>
        <authorList>
            <person name="Munoz J.F."/>
            <person name="Mcewen J.G."/>
            <person name="Clay O.K."/>
            <person name="Cuomo C.A."/>
        </authorList>
    </citation>
    <scope>NUCLEOTIDE SEQUENCE [LARGE SCALE GENOMIC DNA]</scope>
    <source>
        <strain evidence="10 11">UAMH4076</strain>
    </source>
</reference>
<dbReference type="PROSITE" id="PS50082">
    <property type="entry name" value="WD_REPEATS_2"/>
    <property type="match status" value="1"/>
</dbReference>
<feature type="compositionally biased region" description="Basic and acidic residues" evidence="8">
    <location>
        <begin position="544"/>
        <end position="557"/>
    </location>
</feature>
<evidence type="ECO:0000256" key="2">
    <source>
        <dbReference type="ARBA" id="ARBA00007968"/>
    </source>
</evidence>
<evidence type="ECO:0000256" key="7">
    <source>
        <dbReference type="PROSITE-ProRule" id="PRU00221"/>
    </source>
</evidence>
<keyword evidence="7" id="KW-0853">WD repeat</keyword>
<dbReference type="InterPro" id="IPR001680">
    <property type="entry name" value="WD40_rpt"/>
</dbReference>
<dbReference type="EMBL" id="PDND01000151">
    <property type="protein sequence ID" value="PGH30880.1"/>
    <property type="molecule type" value="Genomic_DNA"/>
</dbReference>
<dbReference type="SMART" id="SM00320">
    <property type="entry name" value="WD40"/>
    <property type="match status" value="2"/>
</dbReference>
<sequence>MSKRRLDDFQAEDAPPEKRMRPDDSSKKDLLSKLSDELILHILSFLPTQSLGLCQRLSYRFYELAGDSELWKQKYYSRWVWPRARRIRHLRDSGLASNTTTTRPASYTPRPSRWIGHEHSTKDLENADWKKQYRLRHNWSKGSCRVTEVEVAQPSVPLVLVKLCKGVVFTADAGNGLRAWTAGDTKSCLAKLSLSDTREGKRSCSTPTSMSVAPEDGPKGDFQVIVGFEDGSYSVYSLNCDRARFHFRFSHPASSNGAITALASSSSYLLTLSQNQTLSLYRFCSPTPNQAEGEREGEEEEEQRPKSPKLIASLKANNVFAPLSLSIRSLATEIIASIAYSFSRIGCGWSVGLQELRLNHDGENLGSRLATTVDLQFCASPFNPSTGINTKGKTRPQRMKNSTGHINNNARKEQSVIITSSSAPLISPSLSYTQPPTSLSYSHPYLLTSHADNTLTMYLVVSTANALTIKTGRRLWGHTSSVSGVQVSERGKAVSVSSRGGEIRIWELEDMISTPLSLSSSSSSSSSSARMLQRDDSVQISAENEHKHDHDHDHDHGNGNGNRNESDGGGWRRRRLQQPLELVSEAIERRGGGLGLALQDMSRELALAARMRGWVGFDDEQVVVLRERGLGTQLLGCYDFT</sequence>
<feature type="region of interest" description="Disordered" evidence="8">
    <location>
        <begin position="544"/>
        <end position="571"/>
    </location>
</feature>
<dbReference type="InterPro" id="IPR015943">
    <property type="entry name" value="WD40/YVTN_repeat-like_dom_sf"/>
</dbReference>
<evidence type="ECO:0000256" key="3">
    <source>
        <dbReference type="ARBA" id="ARBA00011725"/>
    </source>
</evidence>
<feature type="compositionally biased region" description="Basic and acidic residues" evidence="8">
    <location>
        <begin position="15"/>
        <end position="28"/>
    </location>
</feature>
<evidence type="ECO:0000256" key="1">
    <source>
        <dbReference type="ARBA" id="ARBA00002730"/>
    </source>
</evidence>
<feature type="region of interest" description="Disordered" evidence="8">
    <location>
        <begin position="386"/>
        <end position="405"/>
    </location>
</feature>
<dbReference type="STRING" id="73230.A0A2B7ZBZ6"/>
<feature type="repeat" description="WD" evidence="7">
    <location>
        <begin position="475"/>
        <end position="509"/>
    </location>
</feature>
<dbReference type="InterPro" id="IPR036322">
    <property type="entry name" value="WD40_repeat_dom_sf"/>
</dbReference>
<dbReference type="SUPFAM" id="SSF81383">
    <property type="entry name" value="F-box domain"/>
    <property type="match status" value="1"/>
</dbReference>
<comment type="function">
    <text evidence="1">Component of the SCF(sconB) E3 ubiquitin ligase complex involved in the regulation of sulfur metabolite repression, probably by mediating the inactivation or degradation of the metR transcription factor.</text>
</comment>
<keyword evidence="11" id="KW-1185">Reference proteome</keyword>
<evidence type="ECO:0000256" key="8">
    <source>
        <dbReference type="SAM" id="MobiDB-lite"/>
    </source>
</evidence>
<evidence type="ECO:0000256" key="6">
    <source>
        <dbReference type="ARBA" id="ARBA00032113"/>
    </source>
</evidence>
<dbReference type="Proteomes" id="UP000226031">
    <property type="component" value="Unassembled WGS sequence"/>
</dbReference>
<dbReference type="Gene3D" id="1.20.1280.50">
    <property type="match status" value="1"/>
</dbReference>
<comment type="subunit">
    <text evidence="3">Component of the SCF(sconB) E3 ubiquitin ligase complex.</text>
</comment>
<feature type="compositionally biased region" description="Low complexity" evidence="8">
    <location>
        <begin position="516"/>
        <end position="528"/>
    </location>
</feature>
<protein>
    <recommendedName>
        <fullName evidence="4">Probable E3 ubiquitin ligase complex SCF subunit sconB</fullName>
    </recommendedName>
    <alternativeName>
        <fullName evidence="6">Sulfur controller B</fullName>
    </alternativeName>
    <alternativeName>
        <fullName evidence="5">Sulfur metabolite repression control protein B</fullName>
    </alternativeName>
</protein>
<dbReference type="SMART" id="SM00256">
    <property type="entry name" value="FBOX"/>
    <property type="match status" value="1"/>
</dbReference>
<evidence type="ECO:0000313" key="10">
    <source>
        <dbReference type="EMBL" id="PGH30880.1"/>
    </source>
</evidence>
<evidence type="ECO:0000256" key="5">
    <source>
        <dbReference type="ARBA" id="ARBA00030034"/>
    </source>
</evidence>
<dbReference type="PROSITE" id="PS50294">
    <property type="entry name" value="WD_REPEATS_REGION"/>
    <property type="match status" value="1"/>
</dbReference>
<feature type="domain" description="F-box" evidence="9">
    <location>
        <begin position="28"/>
        <end position="74"/>
    </location>
</feature>
<evidence type="ECO:0000256" key="4">
    <source>
        <dbReference type="ARBA" id="ARBA00015819"/>
    </source>
</evidence>
<dbReference type="InterPro" id="IPR001810">
    <property type="entry name" value="F-box_dom"/>
</dbReference>
<dbReference type="VEuPathDB" id="FungiDB:EMCG_05444"/>
<accession>A0A2B7ZBZ6</accession>
<comment type="similarity">
    <text evidence="2">Belongs to the WD repeat MET30/SCONB/SCON-2 family.</text>
</comment>
<organism evidence="10 11">
    <name type="scientific">[Emmonsia] crescens</name>
    <dbReference type="NCBI Taxonomy" id="73230"/>
    <lineage>
        <taxon>Eukaryota</taxon>
        <taxon>Fungi</taxon>
        <taxon>Dikarya</taxon>
        <taxon>Ascomycota</taxon>
        <taxon>Pezizomycotina</taxon>
        <taxon>Eurotiomycetes</taxon>
        <taxon>Eurotiomycetidae</taxon>
        <taxon>Onygenales</taxon>
        <taxon>Ajellomycetaceae</taxon>
        <taxon>Emergomyces</taxon>
    </lineage>
</organism>
<gene>
    <name evidence="10" type="ORF">GX50_06334</name>
</gene>
<comment type="caution">
    <text evidence="10">The sequence shown here is derived from an EMBL/GenBank/DDBJ whole genome shotgun (WGS) entry which is preliminary data.</text>
</comment>
<evidence type="ECO:0000313" key="11">
    <source>
        <dbReference type="Proteomes" id="UP000226031"/>
    </source>
</evidence>
<dbReference type="Gene3D" id="2.130.10.10">
    <property type="entry name" value="YVTN repeat-like/Quinoprotein amine dehydrogenase"/>
    <property type="match status" value="2"/>
</dbReference>
<name>A0A2B7ZBZ6_9EURO</name>
<dbReference type="Pfam" id="PF12937">
    <property type="entry name" value="F-box-like"/>
    <property type="match status" value="1"/>
</dbReference>
<evidence type="ECO:0000259" key="9">
    <source>
        <dbReference type="PROSITE" id="PS50181"/>
    </source>
</evidence>
<proteinExistence type="inferred from homology"/>
<feature type="region of interest" description="Disordered" evidence="8">
    <location>
        <begin position="1"/>
        <end position="28"/>
    </location>
</feature>